<gene>
    <name evidence="2" type="ORF">TSAR_003875</name>
</gene>
<dbReference type="Proteomes" id="UP000215335">
    <property type="component" value="Unassembled WGS sequence"/>
</dbReference>
<organism evidence="2 3">
    <name type="scientific">Trichomalopsis sarcophagae</name>
    <dbReference type="NCBI Taxonomy" id="543379"/>
    <lineage>
        <taxon>Eukaryota</taxon>
        <taxon>Metazoa</taxon>
        <taxon>Ecdysozoa</taxon>
        <taxon>Arthropoda</taxon>
        <taxon>Hexapoda</taxon>
        <taxon>Insecta</taxon>
        <taxon>Pterygota</taxon>
        <taxon>Neoptera</taxon>
        <taxon>Endopterygota</taxon>
        <taxon>Hymenoptera</taxon>
        <taxon>Apocrita</taxon>
        <taxon>Proctotrupomorpha</taxon>
        <taxon>Chalcidoidea</taxon>
        <taxon>Pteromalidae</taxon>
        <taxon>Pteromalinae</taxon>
        <taxon>Trichomalopsis</taxon>
    </lineage>
</organism>
<sequence length="55" mass="6169">PSIKVGDRWPLGRVEEVFPGKDNLIRVVTVRTATTTIRRSIVELVKFIDSSSAEE</sequence>
<accession>A0A232F321</accession>
<dbReference type="InterPro" id="IPR040676">
    <property type="entry name" value="DUF5641"/>
</dbReference>
<keyword evidence="3" id="KW-1185">Reference proteome</keyword>
<comment type="caution">
    <text evidence="2">The sequence shown here is derived from an EMBL/GenBank/DDBJ whole genome shotgun (WGS) entry which is preliminary data.</text>
</comment>
<feature type="domain" description="DUF5641" evidence="1">
    <location>
        <begin position="8"/>
        <end position="46"/>
    </location>
</feature>
<feature type="non-terminal residue" evidence="2">
    <location>
        <position position="1"/>
    </location>
</feature>
<dbReference type="AlphaFoldDB" id="A0A232F321"/>
<protein>
    <recommendedName>
        <fullName evidence="1">DUF5641 domain-containing protein</fullName>
    </recommendedName>
</protein>
<name>A0A232F321_9HYME</name>
<evidence type="ECO:0000313" key="3">
    <source>
        <dbReference type="Proteomes" id="UP000215335"/>
    </source>
</evidence>
<proteinExistence type="predicted"/>
<evidence type="ECO:0000313" key="2">
    <source>
        <dbReference type="EMBL" id="OXU25236.1"/>
    </source>
</evidence>
<dbReference type="EMBL" id="NNAY01001075">
    <property type="protein sequence ID" value="OXU25236.1"/>
    <property type="molecule type" value="Genomic_DNA"/>
</dbReference>
<evidence type="ECO:0000259" key="1">
    <source>
        <dbReference type="Pfam" id="PF18701"/>
    </source>
</evidence>
<reference evidence="2 3" key="1">
    <citation type="journal article" date="2017" name="Curr. Biol.">
        <title>The Evolution of Venom by Co-option of Single-Copy Genes.</title>
        <authorList>
            <person name="Martinson E.O."/>
            <person name="Mrinalini"/>
            <person name="Kelkar Y.D."/>
            <person name="Chang C.H."/>
            <person name="Werren J.H."/>
        </authorList>
    </citation>
    <scope>NUCLEOTIDE SEQUENCE [LARGE SCALE GENOMIC DNA]</scope>
    <source>
        <strain evidence="2 3">Alberta</strain>
        <tissue evidence="2">Whole body</tissue>
    </source>
</reference>
<dbReference type="Pfam" id="PF18701">
    <property type="entry name" value="DUF5641"/>
    <property type="match status" value="1"/>
</dbReference>